<dbReference type="RefSeq" id="WP_232237284.1">
    <property type="nucleotide sequence ID" value="NZ_CP016076.1"/>
</dbReference>
<organism evidence="1 2">
    <name type="scientific">Actinoalloteichus fjordicus</name>
    <dbReference type="NCBI Taxonomy" id="1612552"/>
    <lineage>
        <taxon>Bacteria</taxon>
        <taxon>Bacillati</taxon>
        <taxon>Actinomycetota</taxon>
        <taxon>Actinomycetes</taxon>
        <taxon>Pseudonocardiales</taxon>
        <taxon>Pseudonocardiaceae</taxon>
        <taxon>Actinoalloteichus</taxon>
    </lineage>
</organism>
<proteinExistence type="predicted"/>
<accession>A0AAC9PSX6</accession>
<gene>
    <name evidence="1" type="ORF">UA74_16140</name>
</gene>
<protein>
    <submittedName>
        <fullName evidence="1">Uncharacterized protein</fullName>
    </submittedName>
</protein>
<keyword evidence="2" id="KW-1185">Reference proteome</keyword>
<evidence type="ECO:0000313" key="2">
    <source>
        <dbReference type="Proteomes" id="UP000185511"/>
    </source>
</evidence>
<dbReference type="KEGG" id="acad:UA74_16140"/>
<evidence type="ECO:0000313" key="1">
    <source>
        <dbReference type="EMBL" id="APU15276.1"/>
    </source>
</evidence>
<name>A0AAC9PSX6_9PSEU</name>
<dbReference type="Proteomes" id="UP000185511">
    <property type="component" value="Chromosome"/>
</dbReference>
<dbReference type="EMBL" id="CP016076">
    <property type="protein sequence ID" value="APU15276.1"/>
    <property type="molecule type" value="Genomic_DNA"/>
</dbReference>
<dbReference type="AlphaFoldDB" id="A0AAC9PSX6"/>
<sequence>MSRRARHARPTWWDRVRTWWRGWWTREEGRVTAFVVTLVLAVLTLAGLALDGGLALAASVRAAGQAQSAARAGAQALDLAAFRDSGTLRLVPARAAADAHDHLDRVGTTGVVSASEAEVTVTVTDSHRTQLLNLIGISELPVRGEGTALPERGDTAPQP</sequence>
<reference evidence="2" key="1">
    <citation type="submission" date="2016-06" db="EMBL/GenBank/DDBJ databases">
        <title>Complete genome sequence of Actinoalloteichus fjordicus DSM 46855 (=ADI127-17), type strain of the new species Actinoalloteichus fjordicus.</title>
        <authorList>
            <person name="Ruckert C."/>
            <person name="Nouioui I."/>
            <person name="Willmese J."/>
            <person name="van Wezel G."/>
            <person name="Klenk H.-P."/>
            <person name="Kalinowski J."/>
            <person name="Zotchev S.B."/>
        </authorList>
    </citation>
    <scope>NUCLEOTIDE SEQUENCE [LARGE SCALE GENOMIC DNA]</scope>
    <source>
        <strain evidence="2">ADI127-7</strain>
    </source>
</reference>